<dbReference type="Pfam" id="PF16363">
    <property type="entry name" value="GDP_Man_Dehyd"/>
    <property type="match status" value="1"/>
</dbReference>
<keyword evidence="3" id="KW-1185">Reference proteome</keyword>
<dbReference type="OrthoDB" id="16464at2759"/>
<evidence type="ECO:0000313" key="3">
    <source>
        <dbReference type="Proteomes" id="UP000252519"/>
    </source>
</evidence>
<feature type="domain" description="NAD(P)-binding" evidence="1">
    <location>
        <begin position="7"/>
        <end position="107"/>
    </location>
</feature>
<evidence type="ECO:0000259" key="1">
    <source>
        <dbReference type="Pfam" id="PF16363"/>
    </source>
</evidence>
<dbReference type="Proteomes" id="UP000252519">
    <property type="component" value="Unassembled WGS sequence"/>
</dbReference>
<sequence length="139" mass="14903">HFTTIFQIDTVIDCATRAHSAIDRSPVAGARNALQGLTHVLDAVRDYGHLKSYLLISCQSVYGTAPCTESAPLAPVSWRGAALMSAEAMLHSYVVSYHPPLAIVRLSLGLINDSMEQRIEGVDSGNFSVLLAYALSASK</sequence>
<organism evidence="2 3">
    <name type="scientific">Ancylostoma caninum</name>
    <name type="common">Dog hookworm</name>
    <dbReference type="NCBI Taxonomy" id="29170"/>
    <lineage>
        <taxon>Eukaryota</taxon>
        <taxon>Metazoa</taxon>
        <taxon>Ecdysozoa</taxon>
        <taxon>Nematoda</taxon>
        <taxon>Chromadorea</taxon>
        <taxon>Rhabditida</taxon>
        <taxon>Rhabditina</taxon>
        <taxon>Rhabditomorpha</taxon>
        <taxon>Strongyloidea</taxon>
        <taxon>Ancylostomatidae</taxon>
        <taxon>Ancylostomatinae</taxon>
        <taxon>Ancylostoma</taxon>
    </lineage>
</organism>
<accession>A0A368GFY0</accession>
<reference evidence="2 3" key="1">
    <citation type="submission" date="2014-10" db="EMBL/GenBank/DDBJ databases">
        <title>Draft genome of the hookworm Ancylostoma caninum.</title>
        <authorList>
            <person name="Mitreva M."/>
        </authorList>
    </citation>
    <scope>NUCLEOTIDE SEQUENCE [LARGE SCALE GENOMIC DNA]</scope>
    <source>
        <strain evidence="2 3">Baltimore</strain>
    </source>
</reference>
<dbReference type="Gene3D" id="3.40.50.720">
    <property type="entry name" value="NAD(P)-binding Rossmann-like Domain"/>
    <property type="match status" value="1"/>
</dbReference>
<feature type="non-terminal residue" evidence="2">
    <location>
        <position position="1"/>
    </location>
</feature>
<comment type="caution">
    <text evidence="2">The sequence shown here is derived from an EMBL/GenBank/DDBJ whole genome shotgun (WGS) entry which is preliminary data.</text>
</comment>
<dbReference type="EMBL" id="JOJR01000162">
    <property type="protein sequence ID" value="RCN43291.1"/>
    <property type="molecule type" value="Genomic_DNA"/>
</dbReference>
<dbReference type="SUPFAM" id="SSF51735">
    <property type="entry name" value="NAD(P)-binding Rossmann-fold domains"/>
    <property type="match status" value="1"/>
</dbReference>
<dbReference type="AlphaFoldDB" id="A0A368GFY0"/>
<protein>
    <recommendedName>
        <fullName evidence="1">NAD(P)-binding domain-containing protein</fullName>
    </recommendedName>
</protein>
<dbReference type="STRING" id="29170.A0A368GFY0"/>
<dbReference type="InterPro" id="IPR036291">
    <property type="entry name" value="NAD(P)-bd_dom_sf"/>
</dbReference>
<proteinExistence type="predicted"/>
<evidence type="ECO:0000313" key="2">
    <source>
        <dbReference type="EMBL" id="RCN43291.1"/>
    </source>
</evidence>
<gene>
    <name evidence="2" type="ORF">ANCCAN_10705</name>
</gene>
<dbReference type="GO" id="GO:0003824">
    <property type="term" value="F:catalytic activity"/>
    <property type="evidence" value="ECO:0007669"/>
    <property type="project" value="UniProtKB-ARBA"/>
</dbReference>
<dbReference type="InterPro" id="IPR016040">
    <property type="entry name" value="NAD(P)-bd_dom"/>
</dbReference>
<name>A0A368GFY0_ANCCA</name>